<sequence>MASNVLSLADDILLEVFELLDFRALVSCQATCRRMNRIIRGSISLQYAIELGACGMVDGPRGGQTLDVTERLRRLRLYDAAWRHPRWTKAEKMAHLDGVVDISFDCNSFVFRRDRDSGHSSYVVPSALRGVDERHSDPVTYSDVAVELSVVDASQDLIVWLDDPSSCYCLRTLSTGDPHPLACNNGTIKTAQEPRHASIVDICEDFLLEAIIDLGGSEYTVWNWKTGIPEYKVSEPLDSGYKVKRFFDPEHVLVEANGRTGSPIPVGLHILRFRLQPSNPEYLPDSVTARPSYCFAFPEFIQRHGTQISIKAAPWRTANLRDPGHFYSNPNDRLFSVGVVWAADERIHQLHFYIPSTTFYSYMKSHPMTGTSVPIHVPWDAWGRMGSLATPLMGRHSIRRPLCMGGMRGMYYSSDDATTLKATILDFHPLRVARAAMLQRDGDIDITILRVAPLRGAHVGDEDFETLLPCIATKIPPPDESMDEHSSWRMDRMYLCDNGIVCMQLEEWTRRVAHTWVYSV</sequence>
<dbReference type="Proteomes" id="UP000814140">
    <property type="component" value="Unassembled WGS sequence"/>
</dbReference>
<proteinExistence type="predicted"/>
<comment type="caution">
    <text evidence="1">The sequence shown here is derived from an EMBL/GenBank/DDBJ whole genome shotgun (WGS) entry which is preliminary data.</text>
</comment>
<reference evidence="1" key="1">
    <citation type="submission" date="2021-03" db="EMBL/GenBank/DDBJ databases">
        <authorList>
            <consortium name="DOE Joint Genome Institute"/>
            <person name="Ahrendt S."/>
            <person name="Looney B.P."/>
            <person name="Miyauchi S."/>
            <person name="Morin E."/>
            <person name="Drula E."/>
            <person name="Courty P.E."/>
            <person name="Chicoki N."/>
            <person name="Fauchery L."/>
            <person name="Kohler A."/>
            <person name="Kuo A."/>
            <person name="Labutti K."/>
            <person name="Pangilinan J."/>
            <person name="Lipzen A."/>
            <person name="Riley R."/>
            <person name="Andreopoulos W."/>
            <person name="He G."/>
            <person name="Johnson J."/>
            <person name="Barry K.W."/>
            <person name="Grigoriev I.V."/>
            <person name="Nagy L."/>
            <person name="Hibbett D."/>
            <person name="Henrissat B."/>
            <person name="Matheny P.B."/>
            <person name="Labbe J."/>
            <person name="Martin F."/>
        </authorList>
    </citation>
    <scope>NUCLEOTIDE SEQUENCE</scope>
    <source>
        <strain evidence="1">HHB10654</strain>
    </source>
</reference>
<evidence type="ECO:0000313" key="1">
    <source>
        <dbReference type="EMBL" id="KAI0062758.1"/>
    </source>
</evidence>
<protein>
    <submittedName>
        <fullName evidence="1">Uncharacterized protein</fullName>
    </submittedName>
</protein>
<evidence type="ECO:0000313" key="2">
    <source>
        <dbReference type="Proteomes" id="UP000814140"/>
    </source>
</evidence>
<accession>A0ACB8T1U7</accession>
<dbReference type="EMBL" id="MU277206">
    <property type="protein sequence ID" value="KAI0062758.1"/>
    <property type="molecule type" value="Genomic_DNA"/>
</dbReference>
<organism evidence="1 2">
    <name type="scientific">Artomyces pyxidatus</name>
    <dbReference type="NCBI Taxonomy" id="48021"/>
    <lineage>
        <taxon>Eukaryota</taxon>
        <taxon>Fungi</taxon>
        <taxon>Dikarya</taxon>
        <taxon>Basidiomycota</taxon>
        <taxon>Agaricomycotina</taxon>
        <taxon>Agaricomycetes</taxon>
        <taxon>Russulales</taxon>
        <taxon>Auriscalpiaceae</taxon>
        <taxon>Artomyces</taxon>
    </lineage>
</organism>
<gene>
    <name evidence="1" type="ORF">BV25DRAFT_1825297</name>
</gene>
<name>A0ACB8T1U7_9AGAM</name>
<keyword evidence="2" id="KW-1185">Reference proteome</keyword>
<reference evidence="1" key="2">
    <citation type="journal article" date="2022" name="New Phytol.">
        <title>Evolutionary transition to the ectomycorrhizal habit in the genomes of a hyperdiverse lineage of mushroom-forming fungi.</title>
        <authorList>
            <person name="Looney B."/>
            <person name="Miyauchi S."/>
            <person name="Morin E."/>
            <person name="Drula E."/>
            <person name="Courty P.E."/>
            <person name="Kohler A."/>
            <person name="Kuo A."/>
            <person name="LaButti K."/>
            <person name="Pangilinan J."/>
            <person name="Lipzen A."/>
            <person name="Riley R."/>
            <person name="Andreopoulos W."/>
            <person name="He G."/>
            <person name="Johnson J."/>
            <person name="Nolan M."/>
            <person name="Tritt A."/>
            <person name="Barry K.W."/>
            <person name="Grigoriev I.V."/>
            <person name="Nagy L.G."/>
            <person name="Hibbett D."/>
            <person name="Henrissat B."/>
            <person name="Matheny P.B."/>
            <person name="Labbe J."/>
            <person name="Martin F.M."/>
        </authorList>
    </citation>
    <scope>NUCLEOTIDE SEQUENCE</scope>
    <source>
        <strain evidence="1">HHB10654</strain>
    </source>
</reference>